<accession>A0A9X3SA00</accession>
<dbReference type="InterPro" id="IPR006311">
    <property type="entry name" value="TAT_signal"/>
</dbReference>
<protein>
    <submittedName>
        <fullName evidence="3">ABC transporter substrate-binding protein</fullName>
    </submittedName>
</protein>
<proteinExistence type="inferred from homology"/>
<dbReference type="PROSITE" id="PS51318">
    <property type="entry name" value="TAT"/>
    <property type="match status" value="1"/>
</dbReference>
<dbReference type="Pfam" id="PF01547">
    <property type="entry name" value="SBP_bac_1"/>
    <property type="match status" value="1"/>
</dbReference>
<dbReference type="PANTHER" id="PTHR43649">
    <property type="entry name" value="ARABINOSE-BINDING PROTEIN-RELATED"/>
    <property type="match status" value="1"/>
</dbReference>
<dbReference type="SUPFAM" id="SSF53850">
    <property type="entry name" value="Periplasmic binding protein-like II"/>
    <property type="match status" value="1"/>
</dbReference>
<evidence type="ECO:0000256" key="2">
    <source>
        <dbReference type="ARBA" id="ARBA00022448"/>
    </source>
</evidence>
<comment type="caution">
    <text evidence="3">The sequence shown here is derived from an EMBL/GenBank/DDBJ whole genome shotgun (WGS) entry which is preliminary data.</text>
</comment>
<evidence type="ECO:0000313" key="4">
    <source>
        <dbReference type="Proteomes" id="UP001147653"/>
    </source>
</evidence>
<evidence type="ECO:0000256" key="1">
    <source>
        <dbReference type="ARBA" id="ARBA00008520"/>
    </source>
</evidence>
<comment type="similarity">
    <text evidence="1">Belongs to the bacterial solute-binding protein 1 family.</text>
</comment>
<dbReference type="EMBL" id="JAPDDP010000047">
    <property type="protein sequence ID" value="MDA0183123.1"/>
    <property type="molecule type" value="Genomic_DNA"/>
</dbReference>
<gene>
    <name evidence="3" type="ORF">OJ997_22630</name>
</gene>
<dbReference type="RefSeq" id="WP_270027507.1">
    <property type="nucleotide sequence ID" value="NZ_JAPDDP010000047.1"/>
</dbReference>
<reference evidence="3" key="1">
    <citation type="submission" date="2022-10" db="EMBL/GenBank/DDBJ databases">
        <title>The WGS of Solirubrobacter phytolaccae KCTC 29190.</title>
        <authorList>
            <person name="Jiang Z."/>
        </authorList>
    </citation>
    <scope>NUCLEOTIDE SEQUENCE</scope>
    <source>
        <strain evidence="3">KCTC 29190</strain>
    </source>
</reference>
<organism evidence="3 4">
    <name type="scientific">Solirubrobacter phytolaccae</name>
    <dbReference type="NCBI Taxonomy" id="1404360"/>
    <lineage>
        <taxon>Bacteria</taxon>
        <taxon>Bacillati</taxon>
        <taxon>Actinomycetota</taxon>
        <taxon>Thermoleophilia</taxon>
        <taxon>Solirubrobacterales</taxon>
        <taxon>Solirubrobacteraceae</taxon>
        <taxon>Solirubrobacter</taxon>
    </lineage>
</organism>
<keyword evidence="4" id="KW-1185">Reference proteome</keyword>
<dbReference type="InterPro" id="IPR050490">
    <property type="entry name" value="Bact_solute-bd_prot1"/>
</dbReference>
<keyword evidence="2" id="KW-0813">Transport</keyword>
<name>A0A9X3SA00_9ACTN</name>
<dbReference type="PANTHER" id="PTHR43649:SF29">
    <property type="entry name" value="OSMOPROTECTIVE COMPOUNDS-BINDING PROTEIN GGTB"/>
    <property type="match status" value="1"/>
</dbReference>
<dbReference type="InterPro" id="IPR006059">
    <property type="entry name" value="SBP"/>
</dbReference>
<dbReference type="Gene3D" id="3.40.190.10">
    <property type="entry name" value="Periplasmic binding protein-like II"/>
    <property type="match status" value="2"/>
</dbReference>
<dbReference type="AlphaFoldDB" id="A0A9X3SA00"/>
<sequence length="442" mass="48079">MLDAEAATLSRRNLLLRAAGTATAFALPGVLAACGGDDAPTGASGGGGASGAKEAVGTVSFGSNASDPVPKEAYAKVFEAFKTATGGTVKVNTVDHNTFQEQINSYLQGKPDEVFTWFAGYRMQFFAERGLATDISDVWGEVGGNYSDALKQASTGLDGKQYFIPFYYYPWAVFYRKSVWEEKGYEVPATLDELKTLGAKMKADGLAPIAFADKDGWPAMGTFDILNLRINGYDFHMQLMKGEASWQDPKVVKVFETWRELLPLHQEGSLGRTWQEAAQSVATKKAGMYFLGMFVGQQFEGANRDDLDFFNFPEIDSTIGADTLDAPIDGFMLSKKPENEDGAKALMKYLASAAAQGTYLQSDPNNIATANDADTNSYSALQKKAVELINGASNITQFMDRDTRPDFASTVMIPSLQDFIKNPDDVAGLTKKIEDQKKTIFT</sequence>
<evidence type="ECO:0000313" key="3">
    <source>
        <dbReference type="EMBL" id="MDA0183123.1"/>
    </source>
</evidence>
<dbReference type="Proteomes" id="UP001147653">
    <property type="component" value="Unassembled WGS sequence"/>
</dbReference>